<dbReference type="Proteomes" id="UP000676996">
    <property type="component" value="Unassembled WGS sequence"/>
</dbReference>
<organism evidence="1 2">
    <name type="scientific">Stakelama marina</name>
    <dbReference type="NCBI Taxonomy" id="2826939"/>
    <lineage>
        <taxon>Bacteria</taxon>
        <taxon>Pseudomonadati</taxon>
        <taxon>Pseudomonadota</taxon>
        <taxon>Alphaproteobacteria</taxon>
        <taxon>Sphingomonadales</taxon>
        <taxon>Sphingomonadaceae</taxon>
        <taxon>Stakelama</taxon>
    </lineage>
</organism>
<proteinExistence type="predicted"/>
<gene>
    <name evidence="1" type="ORF">J7S20_15350</name>
</gene>
<reference evidence="1" key="1">
    <citation type="submission" date="2021-04" db="EMBL/GenBank/DDBJ databases">
        <title>Ouciella asimina sp. nov., isolated from the surface seawater in the hydrothermal field of Okinawa Trough.</title>
        <authorList>
            <person name="Shuang W."/>
        </authorList>
    </citation>
    <scope>NUCLEOTIDE SEQUENCE</scope>
    <source>
        <strain evidence="1">LXI357</strain>
    </source>
</reference>
<keyword evidence="2" id="KW-1185">Reference proteome</keyword>
<evidence type="ECO:0000313" key="2">
    <source>
        <dbReference type="Proteomes" id="UP000676996"/>
    </source>
</evidence>
<accession>A0A8T4IIM4</accession>
<name>A0A8T4IIM4_9SPHN</name>
<sequence>MNTLIMPAVLSLLSVSLPPAQTSQPKSGCEEADITTIGQLNTALSEKAVEIMKLASKPGNEPRLRQVVDANATFSLGAGDVGRPMGKSLAGARAMASDMQADSYRFQLWSSIPTPIDNPCGRHEVTVEFIDKKNAFSYPIKFTFLGGRLIDASGWLTRFQSGSMERTVKSVDTN</sequence>
<dbReference type="RefSeq" id="WP_284055140.1">
    <property type="nucleotide sequence ID" value="NZ_JAGRQC010000005.1"/>
</dbReference>
<dbReference type="AlphaFoldDB" id="A0A8T4IIM4"/>
<dbReference type="EMBL" id="JAGRQC010000005">
    <property type="protein sequence ID" value="MBR0553882.1"/>
    <property type="molecule type" value="Genomic_DNA"/>
</dbReference>
<evidence type="ECO:0000313" key="1">
    <source>
        <dbReference type="EMBL" id="MBR0553882.1"/>
    </source>
</evidence>
<protein>
    <submittedName>
        <fullName evidence="1">Uncharacterized protein</fullName>
    </submittedName>
</protein>
<comment type="caution">
    <text evidence="1">The sequence shown here is derived from an EMBL/GenBank/DDBJ whole genome shotgun (WGS) entry which is preliminary data.</text>
</comment>